<evidence type="ECO:0000256" key="6">
    <source>
        <dbReference type="ARBA" id="ARBA00026055"/>
    </source>
</evidence>
<sequence length="389" mass="43308">MATENAEVQAAAAEMLERKHAERLERLALINKNRLEGSSIRKSQAADSSDPRESVDVFLAAFGQKREVVEKGLASALANEVEPTHIKRHLDDLALEVGALEKLVADASYFLPAYDVRSSQTTILKLKDDLESASSQLLPKKKFSFRNKAAKKVPAPSIEEKPTTLETGQVKPNGLQDTPQPVPADSPAASLPEINNRERIQGKENMVFVRDADVLGAELTLSNLNKCKVYLRGRLTTLYIDSLRNCQIFVGPVTGSVFIENVENSTLVLASHQIRIHSTKSTDFYVRVRSRPIVEYTTKNRFAPYAFSYLGIEEDLRAANLAEETGLWEKVDDFRWLRAVPSPNWTSVPLKERIHVEDGSIVTDAVSSYIVAIISQTEAARRHAFKLHS</sequence>
<dbReference type="SMART" id="SM00673">
    <property type="entry name" value="CARP"/>
    <property type="match status" value="2"/>
</dbReference>
<feature type="domain" description="C-CAP/cofactor C-like" evidence="8">
    <location>
        <begin position="183"/>
        <end position="336"/>
    </location>
</feature>
<dbReference type="GO" id="GO:0007023">
    <property type="term" value="P:post-chaperonin tubulin folding pathway"/>
    <property type="evidence" value="ECO:0007669"/>
    <property type="project" value="InterPro"/>
</dbReference>
<dbReference type="PANTHER" id="PTHR15139:SF0">
    <property type="entry name" value="TUBULIN-SPECIFIC CHAPERONE C"/>
    <property type="match status" value="1"/>
</dbReference>
<dbReference type="InterPro" id="IPR027684">
    <property type="entry name" value="TBCC"/>
</dbReference>
<evidence type="ECO:0000256" key="4">
    <source>
        <dbReference type="ARBA" id="ARBA00022990"/>
    </source>
</evidence>
<dbReference type="InterPro" id="IPR006599">
    <property type="entry name" value="CARP_motif"/>
</dbReference>
<feature type="region of interest" description="Disordered" evidence="7">
    <location>
        <begin position="153"/>
        <end position="190"/>
    </location>
</feature>
<dbReference type="Pfam" id="PF07986">
    <property type="entry name" value="TBCC"/>
    <property type="match status" value="1"/>
</dbReference>
<keyword evidence="3" id="KW-0963">Cytoplasm</keyword>
<dbReference type="Gene3D" id="2.160.20.70">
    <property type="match status" value="1"/>
</dbReference>
<proteinExistence type="inferred from homology"/>
<evidence type="ECO:0000256" key="1">
    <source>
        <dbReference type="ARBA" id="ARBA00004496"/>
    </source>
</evidence>
<comment type="similarity">
    <text evidence="2">Belongs to the TBCC family.</text>
</comment>
<keyword evidence="5" id="KW-0143">Chaperone</keyword>
<protein>
    <recommendedName>
        <fullName evidence="8">C-CAP/cofactor C-like domain-containing protein</fullName>
    </recommendedName>
</protein>
<dbReference type="Pfam" id="PF16752">
    <property type="entry name" value="TBCC_N"/>
    <property type="match status" value="1"/>
</dbReference>
<dbReference type="AlphaFoldDB" id="A0A176WKR4"/>
<keyword evidence="4" id="KW-0007">Acetylation</keyword>
<comment type="subcellular location">
    <subcellularLocation>
        <location evidence="1">Cytoplasm</location>
    </subcellularLocation>
</comment>
<dbReference type="Proteomes" id="UP000077202">
    <property type="component" value="Unassembled WGS sequence"/>
</dbReference>
<dbReference type="InterPro" id="IPR038397">
    <property type="entry name" value="TBCC_N_sf"/>
</dbReference>
<organism evidence="9 10">
    <name type="scientific">Marchantia polymorpha subsp. ruderalis</name>
    <dbReference type="NCBI Taxonomy" id="1480154"/>
    <lineage>
        <taxon>Eukaryota</taxon>
        <taxon>Viridiplantae</taxon>
        <taxon>Streptophyta</taxon>
        <taxon>Embryophyta</taxon>
        <taxon>Marchantiophyta</taxon>
        <taxon>Marchantiopsida</taxon>
        <taxon>Marchantiidae</taxon>
        <taxon>Marchantiales</taxon>
        <taxon>Marchantiaceae</taxon>
        <taxon>Marchantia</taxon>
    </lineage>
</organism>
<dbReference type="InterPro" id="IPR012945">
    <property type="entry name" value="Tubulin-bd_cofactor_C_dom"/>
</dbReference>
<keyword evidence="10" id="KW-1185">Reference proteome</keyword>
<gene>
    <name evidence="9" type="ORF">AXG93_399s1210</name>
</gene>
<dbReference type="GO" id="GO:0005737">
    <property type="term" value="C:cytoplasm"/>
    <property type="evidence" value="ECO:0007669"/>
    <property type="project" value="UniProtKB-SubCell"/>
</dbReference>
<accession>A0A176WKR4</accession>
<evidence type="ECO:0000256" key="3">
    <source>
        <dbReference type="ARBA" id="ARBA00022490"/>
    </source>
</evidence>
<evidence type="ECO:0000313" key="10">
    <source>
        <dbReference type="Proteomes" id="UP000077202"/>
    </source>
</evidence>
<evidence type="ECO:0000313" key="9">
    <source>
        <dbReference type="EMBL" id="OAE32912.1"/>
    </source>
</evidence>
<name>A0A176WKR4_MARPO</name>
<dbReference type="Gene3D" id="1.20.58.1250">
    <property type="entry name" value="Tubulin Binding Cofactor C, N-terminal domain"/>
    <property type="match status" value="1"/>
</dbReference>
<evidence type="ECO:0000259" key="8">
    <source>
        <dbReference type="PROSITE" id="PS51329"/>
    </source>
</evidence>
<comment type="subunit">
    <text evidence="6">Supercomplex made of cofactors A to E. Cofactors A and D function by capturing and stabilizing tubulin in a quasi-native conformation. Cofactor E binds to the cofactor D-tubulin complex; interaction with cofactor C then causes the release of tubulin polypeptides that are committed to the native state.</text>
</comment>
<dbReference type="PANTHER" id="PTHR15139">
    <property type="entry name" value="TUBULIN FOLDING COFACTOR C"/>
    <property type="match status" value="1"/>
</dbReference>
<reference evidence="9" key="1">
    <citation type="submission" date="2016-03" db="EMBL/GenBank/DDBJ databases">
        <title>Mechanisms controlling the formation of the plant cell surface in tip-growing cells are functionally conserved among land plants.</title>
        <authorList>
            <person name="Honkanen S."/>
            <person name="Jones V.A."/>
            <person name="Morieri G."/>
            <person name="Champion C."/>
            <person name="Hetherington A.J."/>
            <person name="Kelly S."/>
            <person name="Saint-Marcoux D."/>
            <person name="Proust H."/>
            <person name="Prescott H."/>
            <person name="Dolan L."/>
        </authorList>
    </citation>
    <scope>NUCLEOTIDE SEQUENCE [LARGE SCALE GENOMIC DNA]</scope>
    <source>
        <tissue evidence="9">Whole gametophyte</tissue>
    </source>
</reference>
<evidence type="ECO:0000256" key="5">
    <source>
        <dbReference type="ARBA" id="ARBA00023186"/>
    </source>
</evidence>
<dbReference type="InterPro" id="IPR017901">
    <property type="entry name" value="C-CAP_CF_C-like"/>
</dbReference>
<dbReference type="PROSITE" id="PS51329">
    <property type="entry name" value="C_CAP_COFACTOR_C"/>
    <property type="match status" value="1"/>
</dbReference>
<comment type="caution">
    <text evidence="9">The sequence shown here is derived from an EMBL/GenBank/DDBJ whole genome shotgun (WGS) entry which is preliminary data.</text>
</comment>
<dbReference type="GO" id="GO:0015631">
    <property type="term" value="F:tubulin binding"/>
    <property type="evidence" value="ECO:0007669"/>
    <property type="project" value="InterPro"/>
</dbReference>
<evidence type="ECO:0000256" key="7">
    <source>
        <dbReference type="SAM" id="MobiDB-lite"/>
    </source>
</evidence>
<dbReference type="GO" id="GO:0007021">
    <property type="term" value="P:tubulin complex assembly"/>
    <property type="evidence" value="ECO:0007669"/>
    <property type="project" value="TreeGrafter"/>
</dbReference>
<evidence type="ECO:0000256" key="2">
    <source>
        <dbReference type="ARBA" id="ARBA00008848"/>
    </source>
</evidence>
<dbReference type="InterPro" id="IPR016098">
    <property type="entry name" value="CAP/MinC_C"/>
</dbReference>
<dbReference type="EMBL" id="LVLJ01000705">
    <property type="protein sequence ID" value="OAE32912.1"/>
    <property type="molecule type" value="Genomic_DNA"/>
</dbReference>
<dbReference type="InterPro" id="IPR031925">
    <property type="entry name" value="TBCC_N"/>
</dbReference>